<dbReference type="PROSITE" id="PS50158">
    <property type="entry name" value="ZF_CCHC"/>
    <property type="match status" value="1"/>
</dbReference>
<dbReference type="AlphaFoldDB" id="A0A813ELN5"/>
<keyword evidence="1" id="KW-0863">Zinc-finger</keyword>
<evidence type="ECO:0000313" key="4">
    <source>
        <dbReference type="EMBL" id="CAE8602042.1"/>
    </source>
</evidence>
<keyword evidence="1" id="KW-0479">Metal-binding</keyword>
<feature type="region of interest" description="Disordered" evidence="2">
    <location>
        <begin position="315"/>
        <end position="340"/>
    </location>
</feature>
<comment type="caution">
    <text evidence="4">The sequence shown here is derived from an EMBL/GenBank/DDBJ whole genome shotgun (WGS) entry which is preliminary data.</text>
</comment>
<keyword evidence="1" id="KW-0862">Zinc</keyword>
<dbReference type="InterPro" id="IPR001878">
    <property type="entry name" value="Znf_CCHC"/>
</dbReference>
<dbReference type="OMA" id="RYERMQM"/>
<dbReference type="InterPro" id="IPR036875">
    <property type="entry name" value="Znf_CCHC_sf"/>
</dbReference>
<dbReference type="GO" id="GO:0003676">
    <property type="term" value="F:nucleic acid binding"/>
    <property type="evidence" value="ECO:0007669"/>
    <property type="project" value="InterPro"/>
</dbReference>
<feature type="compositionally biased region" description="Polar residues" evidence="2">
    <location>
        <begin position="268"/>
        <end position="277"/>
    </location>
</feature>
<gene>
    <name evidence="4" type="ORF">PGLA1383_LOCUS20306</name>
</gene>
<feature type="region of interest" description="Disordered" evidence="2">
    <location>
        <begin position="256"/>
        <end position="277"/>
    </location>
</feature>
<organism evidence="4 5">
    <name type="scientific">Polarella glacialis</name>
    <name type="common">Dinoflagellate</name>
    <dbReference type="NCBI Taxonomy" id="89957"/>
    <lineage>
        <taxon>Eukaryota</taxon>
        <taxon>Sar</taxon>
        <taxon>Alveolata</taxon>
        <taxon>Dinophyceae</taxon>
        <taxon>Suessiales</taxon>
        <taxon>Suessiaceae</taxon>
        <taxon>Polarella</taxon>
    </lineage>
</organism>
<reference evidence="4" key="1">
    <citation type="submission" date="2021-02" db="EMBL/GenBank/DDBJ databases">
        <authorList>
            <person name="Dougan E. K."/>
            <person name="Rhodes N."/>
            <person name="Thang M."/>
            <person name="Chan C."/>
        </authorList>
    </citation>
    <scope>NUCLEOTIDE SEQUENCE</scope>
</reference>
<dbReference type="GO" id="GO:0008270">
    <property type="term" value="F:zinc ion binding"/>
    <property type="evidence" value="ECO:0007669"/>
    <property type="project" value="UniProtKB-KW"/>
</dbReference>
<feature type="domain" description="CCHC-type" evidence="3">
    <location>
        <begin position="282"/>
        <end position="295"/>
    </location>
</feature>
<feature type="compositionally biased region" description="Low complexity" evidence="2">
    <location>
        <begin position="330"/>
        <end position="340"/>
    </location>
</feature>
<sequence length="379" mass="41980">MATPMDVDCPLTMVPVQAQRGEGKRATSFQDAAIRVCDFKGLARPPTFSGRDQDWPEFRYRFESLATLLGFDQLLYQASKVGFDGLDVDLFTEEDYAKSRFVHAILVQLCSGKALSLVKLTPKTNGFDAWSALVHEYEPELVSRYCALLAAILTPEWVPTSPFVEQLIEWERLVSRYELSSGQRLSESVKCAVILRWAPDTVKEVLKTLPADVVESYPRLRNALQQARVRALTYDSQGRAQVPEHRTTAVPMEVDALPKGKGKGKGKTQQPASQSGNDRIQCQWCGKMGHVLKECYKFLEQGGFAARRPVQRDQLFSKGHGKGSTNKQQTTTRTRTTTTAAAGTPATTAAGGAIHWHLLYVRQAWSPCGGVQAGSPCPW</sequence>
<proteinExistence type="predicted"/>
<name>A0A813ELN5_POLGL</name>
<evidence type="ECO:0000256" key="2">
    <source>
        <dbReference type="SAM" id="MobiDB-lite"/>
    </source>
</evidence>
<dbReference type="SUPFAM" id="SSF57756">
    <property type="entry name" value="Retrovirus zinc finger-like domains"/>
    <property type="match status" value="1"/>
</dbReference>
<evidence type="ECO:0000259" key="3">
    <source>
        <dbReference type="PROSITE" id="PS50158"/>
    </source>
</evidence>
<dbReference type="EMBL" id="CAJNNV010013789">
    <property type="protein sequence ID" value="CAE8602042.1"/>
    <property type="molecule type" value="Genomic_DNA"/>
</dbReference>
<accession>A0A813ELN5</accession>
<keyword evidence="5" id="KW-1185">Reference proteome</keyword>
<evidence type="ECO:0000313" key="5">
    <source>
        <dbReference type="Proteomes" id="UP000654075"/>
    </source>
</evidence>
<dbReference type="Proteomes" id="UP000654075">
    <property type="component" value="Unassembled WGS sequence"/>
</dbReference>
<protein>
    <recommendedName>
        <fullName evidence="3">CCHC-type domain-containing protein</fullName>
    </recommendedName>
</protein>
<evidence type="ECO:0000256" key="1">
    <source>
        <dbReference type="PROSITE-ProRule" id="PRU00047"/>
    </source>
</evidence>